<accession>A0A2P8GTR1</accession>
<dbReference type="OrthoDB" id="8555652at2"/>
<gene>
    <name evidence="5" type="ORF">CLV49_0959</name>
    <name evidence="6" type="ORF">ELQ93_13825</name>
</gene>
<reference evidence="5 7" key="1">
    <citation type="submission" date="2018-03" db="EMBL/GenBank/DDBJ databases">
        <title>Genomic Encyclopedia of Archaeal and Bacterial Type Strains, Phase II (KMG-II): from individual species to whole genera.</title>
        <authorList>
            <person name="Goeker M."/>
        </authorList>
    </citation>
    <scope>NUCLEOTIDE SEQUENCE [LARGE SCALE GENOMIC DNA]</scope>
    <source>
        <strain evidence="5 7">DSM 21548</strain>
    </source>
</reference>
<evidence type="ECO:0000256" key="2">
    <source>
        <dbReference type="ARBA" id="ARBA00023125"/>
    </source>
</evidence>
<evidence type="ECO:0000313" key="6">
    <source>
        <dbReference type="EMBL" id="RUQ84673.1"/>
    </source>
</evidence>
<evidence type="ECO:0000256" key="3">
    <source>
        <dbReference type="ARBA" id="ARBA00023163"/>
    </source>
</evidence>
<organism evidence="5 7">
    <name type="scientific">Labedella gwakjiensis</name>
    <dbReference type="NCBI Taxonomy" id="390269"/>
    <lineage>
        <taxon>Bacteria</taxon>
        <taxon>Bacillati</taxon>
        <taxon>Actinomycetota</taxon>
        <taxon>Actinomycetes</taxon>
        <taxon>Micrococcales</taxon>
        <taxon>Microbacteriaceae</taxon>
        <taxon>Labedella</taxon>
    </lineage>
</organism>
<dbReference type="InterPro" id="IPR001034">
    <property type="entry name" value="DeoR_HTH"/>
</dbReference>
<dbReference type="InterPro" id="IPR026881">
    <property type="entry name" value="WYL_dom"/>
</dbReference>
<dbReference type="GO" id="GO:0003700">
    <property type="term" value="F:DNA-binding transcription factor activity"/>
    <property type="evidence" value="ECO:0007669"/>
    <property type="project" value="InterPro"/>
</dbReference>
<evidence type="ECO:0000256" key="1">
    <source>
        <dbReference type="ARBA" id="ARBA00023015"/>
    </source>
</evidence>
<dbReference type="InterPro" id="IPR018356">
    <property type="entry name" value="Tscrpt_reg_HTH_DeoR_CS"/>
</dbReference>
<proteinExistence type="predicted"/>
<dbReference type="EMBL" id="PYAU01000001">
    <property type="protein sequence ID" value="PSL37352.1"/>
    <property type="molecule type" value="Genomic_DNA"/>
</dbReference>
<dbReference type="InterPro" id="IPR051534">
    <property type="entry name" value="CBASS_pafABC_assoc_protein"/>
</dbReference>
<dbReference type="PROSITE" id="PS00894">
    <property type="entry name" value="HTH_DEOR_1"/>
    <property type="match status" value="1"/>
</dbReference>
<comment type="caution">
    <text evidence="5">The sequence shown here is derived from an EMBL/GenBank/DDBJ whole genome shotgun (WGS) entry which is preliminary data.</text>
</comment>
<dbReference type="AlphaFoldDB" id="A0A2P8GTR1"/>
<dbReference type="RefSeq" id="WP_106562503.1">
    <property type="nucleotide sequence ID" value="NZ_PYAU01000001.1"/>
</dbReference>
<name>A0A2P8GTR1_9MICO</name>
<keyword evidence="2" id="KW-0238">DNA-binding</keyword>
<evidence type="ECO:0000313" key="8">
    <source>
        <dbReference type="Proteomes" id="UP000268291"/>
    </source>
</evidence>
<dbReference type="InterPro" id="IPR036390">
    <property type="entry name" value="WH_DNA-bd_sf"/>
</dbReference>
<dbReference type="EMBL" id="RZGY01000002">
    <property type="protein sequence ID" value="RUQ84673.1"/>
    <property type="molecule type" value="Genomic_DNA"/>
</dbReference>
<dbReference type="PANTHER" id="PTHR34580:SF3">
    <property type="entry name" value="PROTEIN PAFB"/>
    <property type="match status" value="1"/>
</dbReference>
<protein>
    <submittedName>
        <fullName evidence="5">HTH domain-containing protein</fullName>
    </submittedName>
    <submittedName>
        <fullName evidence="6">WYL domain-containing transcriptional regulator</fullName>
    </submittedName>
</protein>
<dbReference type="PIRSF" id="PIRSF016838">
    <property type="entry name" value="PafC"/>
    <property type="match status" value="1"/>
</dbReference>
<evidence type="ECO:0000313" key="7">
    <source>
        <dbReference type="Proteomes" id="UP000241203"/>
    </source>
</evidence>
<dbReference type="GO" id="GO:0003677">
    <property type="term" value="F:DNA binding"/>
    <property type="evidence" value="ECO:0007669"/>
    <property type="project" value="UniProtKB-KW"/>
</dbReference>
<dbReference type="PROSITE" id="PS52050">
    <property type="entry name" value="WYL"/>
    <property type="match status" value="1"/>
</dbReference>
<dbReference type="Proteomes" id="UP000241203">
    <property type="component" value="Unassembled WGS sequence"/>
</dbReference>
<keyword evidence="8" id="KW-1185">Reference proteome</keyword>
<dbReference type="SUPFAM" id="SSF46785">
    <property type="entry name" value="Winged helix' DNA-binding domain"/>
    <property type="match status" value="1"/>
</dbReference>
<dbReference type="Proteomes" id="UP000268291">
    <property type="component" value="Unassembled WGS sequence"/>
</dbReference>
<dbReference type="InterPro" id="IPR028349">
    <property type="entry name" value="PafC-like"/>
</dbReference>
<evidence type="ECO:0000313" key="5">
    <source>
        <dbReference type="EMBL" id="PSL37352.1"/>
    </source>
</evidence>
<dbReference type="Pfam" id="PF13280">
    <property type="entry name" value="WYL"/>
    <property type="match status" value="1"/>
</dbReference>
<reference evidence="6 8" key="2">
    <citation type="submission" date="2018-12" db="EMBL/GenBank/DDBJ databases">
        <authorList>
            <person name="hu s."/>
            <person name="Xu Y."/>
            <person name="Xu B."/>
            <person name="Li F."/>
        </authorList>
    </citation>
    <scope>NUCLEOTIDE SEQUENCE [LARGE SCALE GENOMIC DNA]</scope>
    <source>
        <strain evidence="6 8">KSW2-17</strain>
    </source>
</reference>
<dbReference type="PROSITE" id="PS51000">
    <property type="entry name" value="HTH_DEOR_2"/>
    <property type="match status" value="1"/>
</dbReference>
<dbReference type="InterPro" id="IPR036388">
    <property type="entry name" value="WH-like_DNA-bd_sf"/>
</dbReference>
<sequence length="332" mass="36237">MPVSDSPSTSRRLLALLSLLQARRDWPAPVLAHRLDVSERTIRRDIDRLRELDYSIEATRGPDGGYRLQAGSQLPPLVFDEEQAVAIALTLRAAGSLGIDIEEAAARALGTVTRLLPSRLVHRVGNLEAADAAGRRTAQVDPDVLLRIGEAITAGEELRFDYASPSSSGAEEPVRRTEPHHLLLHSGRWYLIGYTTEREDWRVYRADRIRPRSHNGRRFTPRTVPGGDPARFLSARFMGSTGADTWACWGEATLDLPLAAVVPYLGDGSAEAVGPDRSRVRLGAWSWGALAAEFLRFEAELSAVEPADLRAAFAAVAERSARAARGARPLGP</sequence>
<feature type="domain" description="HTH deoR-type" evidence="4">
    <location>
        <begin position="9"/>
        <end position="68"/>
    </location>
</feature>
<dbReference type="PANTHER" id="PTHR34580">
    <property type="match status" value="1"/>
</dbReference>
<keyword evidence="1" id="KW-0805">Transcription regulation</keyword>
<dbReference type="InterPro" id="IPR013196">
    <property type="entry name" value="HTH_11"/>
</dbReference>
<keyword evidence="3" id="KW-0804">Transcription</keyword>
<evidence type="ECO:0000259" key="4">
    <source>
        <dbReference type="PROSITE" id="PS51000"/>
    </source>
</evidence>
<dbReference type="Pfam" id="PF08279">
    <property type="entry name" value="HTH_11"/>
    <property type="match status" value="1"/>
</dbReference>
<dbReference type="Gene3D" id="1.10.10.10">
    <property type="entry name" value="Winged helix-like DNA-binding domain superfamily/Winged helix DNA-binding domain"/>
    <property type="match status" value="1"/>
</dbReference>